<gene>
    <name evidence="6" type="primary">bamD</name>
    <name evidence="10" type="ORF">AC058_16860</name>
</gene>
<name>A0A1V2URR6_9GAMM</name>
<evidence type="ECO:0000256" key="1">
    <source>
        <dbReference type="ARBA" id="ARBA00022729"/>
    </source>
</evidence>
<evidence type="ECO:0000259" key="9">
    <source>
        <dbReference type="Pfam" id="PF13525"/>
    </source>
</evidence>
<dbReference type="CDD" id="cd15830">
    <property type="entry name" value="BamD"/>
    <property type="match status" value="1"/>
</dbReference>
<dbReference type="PANTHER" id="PTHR37423:SF1">
    <property type="entry name" value="OUTER MEMBRANE PROTEIN ASSEMBLY FACTOR BAMD"/>
    <property type="match status" value="1"/>
</dbReference>
<dbReference type="GO" id="GO:0043165">
    <property type="term" value="P:Gram-negative-bacterium-type cell outer membrane assembly"/>
    <property type="evidence" value="ECO:0007669"/>
    <property type="project" value="UniProtKB-UniRule"/>
</dbReference>
<evidence type="ECO:0000256" key="6">
    <source>
        <dbReference type="HAMAP-Rule" id="MF_00922"/>
    </source>
</evidence>
<feature type="compositionally biased region" description="Low complexity" evidence="7">
    <location>
        <begin position="354"/>
        <end position="372"/>
    </location>
</feature>
<feature type="domain" description="Outer membrane lipoprotein BamD-like" evidence="9">
    <location>
        <begin position="40"/>
        <end position="242"/>
    </location>
</feature>
<dbReference type="NCBIfam" id="TIGR03302">
    <property type="entry name" value="OM_YfiO"/>
    <property type="match status" value="1"/>
</dbReference>
<organism evidence="10 11">
    <name type="scientific">Acinetobacter genomosp. 33YU</name>
    <dbReference type="NCBI Taxonomy" id="1675530"/>
    <lineage>
        <taxon>Bacteria</taxon>
        <taxon>Pseudomonadati</taxon>
        <taxon>Pseudomonadota</taxon>
        <taxon>Gammaproteobacteria</taxon>
        <taxon>Moraxellales</taxon>
        <taxon>Moraxellaceae</taxon>
        <taxon>Acinetobacter</taxon>
    </lineage>
</organism>
<dbReference type="GO" id="GO:1990063">
    <property type="term" value="C:Bam protein complex"/>
    <property type="evidence" value="ECO:0007669"/>
    <property type="project" value="TreeGrafter"/>
</dbReference>
<dbReference type="Proteomes" id="UP000189376">
    <property type="component" value="Unassembled WGS sequence"/>
</dbReference>
<reference evidence="10 11" key="1">
    <citation type="submission" date="2015-07" db="EMBL/GenBank/DDBJ databases">
        <title>Acinetobacter yuneri, a novel member of Acinetobacter calcoaceticus-Acinetobacter baumannii complex isolated from clinical specimen.</title>
        <authorList>
            <person name="Yu Y."/>
        </authorList>
    </citation>
    <scope>NUCLEOTIDE SEQUENCE [LARGE SCALE GENOMIC DNA]</scope>
    <source>
        <strain evidence="10 11">A362</strain>
    </source>
</reference>
<dbReference type="SUPFAM" id="SSF48452">
    <property type="entry name" value="TPR-like"/>
    <property type="match status" value="1"/>
</dbReference>
<feature type="region of interest" description="Disordered" evidence="7">
    <location>
        <begin position="313"/>
        <end position="372"/>
    </location>
</feature>
<dbReference type="PANTHER" id="PTHR37423">
    <property type="entry name" value="SOLUBLE LYTIC MUREIN TRANSGLYCOSYLASE-RELATED"/>
    <property type="match status" value="1"/>
</dbReference>
<keyword evidence="4 6" id="KW-0998">Cell outer membrane</keyword>
<evidence type="ECO:0000256" key="7">
    <source>
        <dbReference type="SAM" id="MobiDB-lite"/>
    </source>
</evidence>
<dbReference type="Gene3D" id="1.25.40.10">
    <property type="entry name" value="Tetratricopeptide repeat domain"/>
    <property type="match status" value="1"/>
</dbReference>
<keyword evidence="2 6" id="KW-0472">Membrane</keyword>
<keyword evidence="5 6" id="KW-0449">Lipoprotein</keyword>
<dbReference type="InterPro" id="IPR039565">
    <property type="entry name" value="BamD-like"/>
</dbReference>
<protein>
    <recommendedName>
        <fullName evidence="6">Outer membrane protein assembly factor BamD</fullName>
    </recommendedName>
</protein>
<dbReference type="GO" id="GO:0051205">
    <property type="term" value="P:protein insertion into membrane"/>
    <property type="evidence" value="ECO:0007669"/>
    <property type="project" value="UniProtKB-UniRule"/>
</dbReference>
<dbReference type="Pfam" id="PF13525">
    <property type="entry name" value="YfiO"/>
    <property type="match status" value="1"/>
</dbReference>
<evidence type="ECO:0000313" key="10">
    <source>
        <dbReference type="EMBL" id="ONN52662.1"/>
    </source>
</evidence>
<dbReference type="RefSeq" id="WP_004703373.1">
    <property type="nucleotide sequence ID" value="NZ_LFZS01000019.1"/>
</dbReference>
<comment type="function">
    <text evidence="6">Part of the outer membrane protein assembly complex, which is involved in assembly and insertion of beta-barrel proteins into the outer membrane.</text>
</comment>
<evidence type="ECO:0000256" key="8">
    <source>
        <dbReference type="SAM" id="SignalP"/>
    </source>
</evidence>
<keyword evidence="1 6" id="KW-0732">Signal</keyword>
<keyword evidence="11" id="KW-1185">Reference proteome</keyword>
<keyword evidence="3 6" id="KW-0564">Palmitate</keyword>
<dbReference type="PROSITE" id="PS51257">
    <property type="entry name" value="PROKAR_LIPOPROTEIN"/>
    <property type="match status" value="1"/>
</dbReference>
<evidence type="ECO:0000256" key="4">
    <source>
        <dbReference type="ARBA" id="ARBA00023237"/>
    </source>
</evidence>
<dbReference type="HAMAP" id="MF_00922">
    <property type="entry name" value="OM_assembly_BamD"/>
    <property type="match status" value="1"/>
</dbReference>
<evidence type="ECO:0000256" key="5">
    <source>
        <dbReference type="ARBA" id="ARBA00023288"/>
    </source>
</evidence>
<sequence>MSLPRYKITMLALSLGLASAFVGCSSNPSKKEVVDTGPQSSEQAYFDKAQKSLDRGQYLDAAKSLEAIDTYYPTGQYAQQAQLELLYSKFKQKDYEGAIALAERFIRLNPQHPNVDYAYYVRGVSNMELNYDSLLRYTSLQQSHRDISYLKVAYQNFVDLIRRFPSSQYSVDAAQRMKFIGQELAESEMNTARFNVKRKAWVAAAERSQWVIEHYPQTPQVPEALATLAYSYDQLGDKATSQQYIEVLKLNYPSLVNKNGTVNMRAARKEGNWINRATLGILGRESKSVAAETATPVEPKRSLLNRVSFGLMGSSGKEETQETTQAPVEPPKTERSWTNRLSFGLLDKPEKAAEGATTAPAASSTEAGDAAQ</sequence>
<proteinExistence type="inferred from homology"/>
<dbReference type="EMBL" id="LFZS01000019">
    <property type="protein sequence ID" value="ONN52662.1"/>
    <property type="molecule type" value="Genomic_DNA"/>
</dbReference>
<dbReference type="InterPro" id="IPR011990">
    <property type="entry name" value="TPR-like_helical_dom_sf"/>
</dbReference>
<feature type="signal peptide" evidence="8">
    <location>
        <begin position="1"/>
        <end position="20"/>
    </location>
</feature>
<comment type="subcellular location">
    <subcellularLocation>
        <location evidence="6">Cell outer membrane</location>
        <topology evidence="6">Lipid-anchor</topology>
    </subcellularLocation>
</comment>
<accession>A0A1V2URR6</accession>
<comment type="subunit">
    <text evidence="6">Part of the Bam complex.</text>
</comment>
<dbReference type="InterPro" id="IPR017689">
    <property type="entry name" value="BamD"/>
</dbReference>
<comment type="similarity">
    <text evidence="6">Belongs to the BamD family.</text>
</comment>
<evidence type="ECO:0000313" key="11">
    <source>
        <dbReference type="Proteomes" id="UP000189376"/>
    </source>
</evidence>
<comment type="caution">
    <text evidence="10">The sequence shown here is derived from an EMBL/GenBank/DDBJ whole genome shotgun (WGS) entry which is preliminary data.</text>
</comment>
<evidence type="ECO:0000256" key="2">
    <source>
        <dbReference type="ARBA" id="ARBA00023136"/>
    </source>
</evidence>
<feature type="chain" id="PRO_5010750358" description="Outer membrane protein assembly factor BamD" evidence="8">
    <location>
        <begin position="21"/>
        <end position="372"/>
    </location>
</feature>
<dbReference type="AlphaFoldDB" id="A0A1V2URR6"/>
<evidence type="ECO:0000256" key="3">
    <source>
        <dbReference type="ARBA" id="ARBA00023139"/>
    </source>
</evidence>